<geneLocation type="plasmid" evidence="4">
    <name>cbm2613_p</name>
</geneLocation>
<dbReference type="EMBL" id="LT976981">
    <property type="protein sequence ID" value="SOZ74463.1"/>
    <property type="molecule type" value="Genomic_DNA"/>
</dbReference>
<organism evidence="3">
    <name type="scientific">Cupriavidus taiwanensis</name>
    <dbReference type="NCBI Taxonomy" id="164546"/>
    <lineage>
        <taxon>Bacteria</taxon>
        <taxon>Pseudomonadati</taxon>
        <taxon>Pseudomonadota</taxon>
        <taxon>Betaproteobacteria</taxon>
        <taxon>Burkholderiales</taxon>
        <taxon>Burkholderiaceae</taxon>
        <taxon>Cupriavidus</taxon>
    </lineage>
</organism>
<dbReference type="AlphaFoldDB" id="A0A375HEC3"/>
<sequence>MLFGRLKRPLPPTGMGAEGLGAAGAQAWQSRIPALELFAQRLKAYRHGIVARCPAAVEHERGRGHQQHH</sequence>
<dbReference type="EMBL" id="LT984809">
    <property type="protein sequence ID" value="SPD48739.1"/>
    <property type="molecule type" value="Genomic_DNA"/>
</dbReference>
<name>A0A375HEC3_9BURK</name>
<reference evidence="2" key="1">
    <citation type="submission" date="2018-01" db="EMBL/GenBank/DDBJ databases">
        <authorList>
            <person name="Clerissi C."/>
        </authorList>
    </citation>
    <scope>NUCLEOTIDE SEQUENCE</scope>
    <source>
        <strain evidence="2">Cupriavidus taiwanensis STM 8556</strain>
        <plasmid evidence="2">CBM2613_p</plasmid>
    </source>
</reference>
<evidence type="ECO:0000313" key="3">
    <source>
        <dbReference type="EMBL" id="SPD48739.1"/>
    </source>
</evidence>
<geneLocation type="plasmid" evidence="3">
    <name>I</name>
</geneLocation>
<evidence type="ECO:0000256" key="1">
    <source>
        <dbReference type="SAM" id="MobiDB-lite"/>
    </source>
</evidence>
<accession>A0A375HEC3</accession>
<geneLocation type="plasmid" evidence="2">
    <name>CBM2613_p</name>
</geneLocation>
<proteinExistence type="predicted"/>
<gene>
    <name evidence="3" type="ORF">CBM2612_P0084</name>
    <name evidence="2" type="ORF">CBM2613_P20029</name>
</gene>
<evidence type="ECO:0000313" key="2">
    <source>
        <dbReference type="EMBL" id="SOZ74463.1"/>
    </source>
</evidence>
<reference evidence="3 4" key="2">
    <citation type="submission" date="2018-01" db="EMBL/GenBank/DDBJ databases">
        <authorList>
            <person name="Gaut B.S."/>
            <person name="Morton B.R."/>
            <person name="Clegg M.T."/>
            <person name="Duvall M.R."/>
        </authorList>
    </citation>
    <scope>NUCLEOTIDE SEQUENCE</scope>
    <source>
        <strain evidence="3">Cupriavidus taiwanensis STM 8555</strain>
        <plasmid evidence="3">I</plasmid>
        <plasmid evidence="4">Plasmid cbm2613_p</plasmid>
    </source>
</reference>
<evidence type="ECO:0000313" key="4">
    <source>
        <dbReference type="Proteomes" id="UP000256952"/>
    </source>
</evidence>
<dbReference type="Proteomes" id="UP000256952">
    <property type="component" value="Plasmid CBM2613_p"/>
</dbReference>
<protein>
    <submittedName>
        <fullName evidence="3">Uncharacterized protein</fullName>
    </submittedName>
</protein>
<keyword evidence="3" id="KW-0614">Plasmid</keyword>
<feature type="region of interest" description="Disordered" evidence="1">
    <location>
        <begin position="1"/>
        <end position="20"/>
    </location>
</feature>